<feature type="transmembrane region" description="Helical" evidence="8">
    <location>
        <begin position="78"/>
        <end position="102"/>
    </location>
</feature>
<evidence type="ECO:0000313" key="9">
    <source>
        <dbReference type="EnsemblPlants" id="AET1Gv20518300.21"/>
    </source>
</evidence>
<reference evidence="9" key="5">
    <citation type="journal article" date="2021" name="G3 (Bethesda)">
        <title>Aegilops tauschii genome assembly Aet v5.0 features greater sequence contiguity and improved annotation.</title>
        <authorList>
            <person name="Wang L."/>
            <person name="Zhu T."/>
            <person name="Rodriguez J.C."/>
            <person name="Deal K.R."/>
            <person name="Dubcovsky J."/>
            <person name="McGuire P.E."/>
            <person name="Lux T."/>
            <person name="Spannagl M."/>
            <person name="Mayer K.F.X."/>
            <person name="Baldrich P."/>
            <person name="Meyers B.C."/>
            <person name="Huo N."/>
            <person name="Gu Y.Q."/>
            <person name="Zhou H."/>
            <person name="Devos K.M."/>
            <person name="Bennetzen J.L."/>
            <person name="Unver T."/>
            <person name="Budak H."/>
            <person name="Gulick P.J."/>
            <person name="Galiba G."/>
            <person name="Kalapos B."/>
            <person name="Nelson D.R."/>
            <person name="Li P."/>
            <person name="You F.M."/>
            <person name="Luo M.C."/>
            <person name="Dvorak J."/>
        </authorList>
    </citation>
    <scope>NUCLEOTIDE SEQUENCE [LARGE SCALE GENOMIC DNA]</scope>
    <source>
        <strain evidence="9">cv. AL8/78</strain>
    </source>
</reference>
<reference evidence="10" key="1">
    <citation type="journal article" date="2014" name="Science">
        <title>Ancient hybridizations among the ancestral genomes of bread wheat.</title>
        <authorList>
            <consortium name="International Wheat Genome Sequencing Consortium,"/>
            <person name="Marcussen T."/>
            <person name="Sandve S.R."/>
            <person name="Heier L."/>
            <person name="Spannagl M."/>
            <person name="Pfeifer M."/>
            <person name="Jakobsen K.S."/>
            <person name="Wulff B.B."/>
            <person name="Steuernagel B."/>
            <person name="Mayer K.F."/>
            <person name="Olsen O.A."/>
        </authorList>
    </citation>
    <scope>NUCLEOTIDE SEQUENCE [LARGE SCALE GENOMIC DNA]</scope>
    <source>
        <strain evidence="10">cv. AL8/78</strain>
    </source>
</reference>
<dbReference type="PANTHER" id="PTHR31942">
    <property type="entry name" value="MLO-LIKE PROTEIN 1"/>
    <property type="match status" value="1"/>
</dbReference>
<sequence length="149" mass="17688">MHSVKIWYFLIRNIHSSGWHNLFWFSTIPLVVILAIGTKLQAIIARMAVEITEKHTVIQGMPVVKLSDEHFWFGKPHMVLHLIHFALFQNAFEITYFFWIWYEFGLRSCFHDNFEFIIARICLGRVSILYLQTDLFLNHTNSVCSYSYV</sequence>
<dbReference type="Pfam" id="PF03094">
    <property type="entry name" value="Mlo"/>
    <property type="match status" value="1"/>
</dbReference>
<evidence type="ECO:0000313" key="10">
    <source>
        <dbReference type="Proteomes" id="UP000015105"/>
    </source>
</evidence>
<dbReference type="GO" id="GO:0006952">
    <property type="term" value="P:defense response"/>
    <property type="evidence" value="ECO:0007669"/>
    <property type="project" value="UniProtKB-KW"/>
</dbReference>
<proteinExistence type="inferred from homology"/>
<dbReference type="PANTHER" id="PTHR31942:SF49">
    <property type="entry name" value="MLO-LIKE PROTEIN 8"/>
    <property type="match status" value="1"/>
</dbReference>
<dbReference type="EnsemblPlants" id="AET1Gv20518300.21">
    <property type="protein sequence ID" value="AET1Gv20518300.21"/>
    <property type="gene ID" value="AET1Gv20518300"/>
</dbReference>
<dbReference type="InterPro" id="IPR004326">
    <property type="entry name" value="Mlo"/>
</dbReference>
<dbReference type="GO" id="GO:0016020">
    <property type="term" value="C:membrane"/>
    <property type="evidence" value="ECO:0007669"/>
    <property type="project" value="UniProtKB-SubCell"/>
</dbReference>
<evidence type="ECO:0000256" key="8">
    <source>
        <dbReference type="SAM" id="Phobius"/>
    </source>
</evidence>
<dbReference type="Proteomes" id="UP000015105">
    <property type="component" value="Chromosome 1D"/>
</dbReference>
<evidence type="ECO:0000256" key="2">
    <source>
        <dbReference type="ARBA" id="ARBA00006574"/>
    </source>
</evidence>
<comment type="subcellular location">
    <subcellularLocation>
        <location evidence="1">Membrane</location>
        <topology evidence="1">Multi-pass membrane protein</topology>
    </subcellularLocation>
</comment>
<protein>
    <recommendedName>
        <fullName evidence="11">MLO-like protein</fullName>
    </recommendedName>
</protein>
<keyword evidence="5 8" id="KW-1133">Transmembrane helix</keyword>
<reference evidence="9" key="3">
    <citation type="journal article" date="2017" name="Nature">
        <title>Genome sequence of the progenitor of the wheat D genome Aegilops tauschii.</title>
        <authorList>
            <person name="Luo M.C."/>
            <person name="Gu Y.Q."/>
            <person name="Puiu D."/>
            <person name="Wang H."/>
            <person name="Twardziok S.O."/>
            <person name="Deal K.R."/>
            <person name="Huo N."/>
            <person name="Zhu T."/>
            <person name="Wang L."/>
            <person name="Wang Y."/>
            <person name="McGuire P.E."/>
            <person name="Liu S."/>
            <person name="Long H."/>
            <person name="Ramasamy R.K."/>
            <person name="Rodriguez J.C."/>
            <person name="Van S.L."/>
            <person name="Yuan L."/>
            <person name="Wang Z."/>
            <person name="Xia Z."/>
            <person name="Xiao L."/>
            <person name="Anderson O.D."/>
            <person name="Ouyang S."/>
            <person name="Liang Y."/>
            <person name="Zimin A.V."/>
            <person name="Pertea G."/>
            <person name="Qi P."/>
            <person name="Bennetzen J.L."/>
            <person name="Dai X."/>
            <person name="Dawson M.W."/>
            <person name="Muller H.G."/>
            <person name="Kugler K."/>
            <person name="Rivarola-Duarte L."/>
            <person name="Spannagl M."/>
            <person name="Mayer K.F.X."/>
            <person name="Lu F.H."/>
            <person name="Bevan M.W."/>
            <person name="Leroy P."/>
            <person name="Li P."/>
            <person name="You F.M."/>
            <person name="Sun Q."/>
            <person name="Liu Z."/>
            <person name="Lyons E."/>
            <person name="Wicker T."/>
            <person name="Salzberg S.L."/>
            <person name="Devos K.M."/>
            <person name="Dvorak J."/>
        </authorList>
    </citation>
    <scope>NUCLEOTIDE SEQUENCE [LARGE SCALE GENOMIC DNA]</scope>
    <source>
        <strain evidence="9">cv. AL8/78</strain>
    </source>
</reference>
<keyword evidence="10" id="KW-1185">Reference proteome</keyword>
<keyword evidence="7" id="KW-0568">Pathogenesis-related protein</keyword>
<dbReference type="AlphaFoldDB" id="A0A452YS53"/>
<evidence type="ECO:0008006" key="11">
    <source>
        <dbReference type="Google" id="ProtNLM"/>
    </source>
</evidence>
<keyword evidence="4" id="KW-0611">Plant defense</keyword>
<reference evidence="10" key="2">
    <citation type="journal article" date="2017" name="Nat. Plants">
        <title>The Aegilops tauschii genome reveals multiple impacts of transposons.</title>
        <authorList>
            <person name="Zhao G."/>
            <person name="Zou C."/>
            <person name="Li K."/>
            <person name="Wang K."/>
            <person name="Li T."/>
            <person name="Gao L."/>
            <person name="Zhang X."/>
            <person name="Wang H."/>
            <person name="Yang Z."/>
            <person name="Liu X."/>
            <person name="Jiang W."/>
            <person name="Mao L."/>
            <person name="Kong X."/>
            <person name="Jiao Y."/>
            <person name="Jia J."/>
        </authorList>
    </citation>
    <scope>NUCLEOTIDE SEQUENCE [LARGE SCALE GENOMIC DNA]</scope>
    <source>
        <strain evidence="10">cv. AL8/78</strain>
    </source>
</reference>
<evidence type="ECO:0000256" key="3">
    <source>
        <dbReference type="ARBA" id="ARBA00022692"/>
    </source>
</evidence>
<feature type="transmembrane region" description="Helical" evidence="8">
    <location>
        <begin position="21"/>
        <end position="44"/>
    </location>
</feature>
<evidence type="ECO:0000256" key="5">
    <source>
        <dbReference type="ARBA" id="ARBA00022989"/>
    </source>
</evidence>
<accession>A0A452YS53</accession>
<name>A0A452YS53_AEGTS</name>
<evidence type="ECO:0000256" key="6">
    <source>
        <dbReference type="ARBA" id="ARBA00023136"/>
    </source>
</evidence>
<evidence type="ECO:0000256" key="1">
    <source>
        <dbReference type="ARBA" id="ARBA00004141"/>
    </source>
</evidence>
<keyword evidence="3 8" id="KW-0812">Transmembrane</keyword>
<comment type="similarity">
    <text evidence="2">Belongs to the MLO family.</text>
</comment>
<reference evidence="9" key="4">
    <citation type="submission" date="2019-03" db="UniProtKB">
        <authorList>
            <consortium name="EnsemblPlants"/>
        </authorList>
    </citation>
    <scope>IDENTIFICATION</scope>
</reference>
<keyword evidence="6 8" id="KW-0472">Membrane</keyword>
<dbReference type="Gramene" id="AET1Gv20518300.21">
    <property type="protein sequence ID" value="AET1Gv20518300.21"/>
    <property type="gene ID" value="AET1Gv20518300"/>
</dbReference>
<evidence type="ECO:0000256" key="7">
    <source>
        <dbReference type="ARBA" id="ARBA00023265"/>
    </source>
</evidence>
<evidence type="ECO:0000256" key="4">
    <source>
        <dbReference type="ARBA" id="ARBA00022821"/>
    </source>
</evidence>
<organism evidence="9 10">
    <name type="scientific">Aegilops tauschii subsp. strangulata</name>
    <name type="common">Goatgrass</name>
    <dbReference type="NCBI Taxonomy" id="200361"/>
    <lineage>
        <taxon>Eukaryota</taxon>
        <taxon>Viridiplantae</taxon>
        <taxon>Streptophyta</taxon>
        <taxon>Embryophyta</taxon>
        <taxon>Tracheophyta</taxon>
        <taxon>Spermatophyta</taxon>
        <taxon>Magnoliopsida</taxon>
        <taxon>Liliopsida</taxon>
        <taxon>Poales</taxon>
        <taxon>Poaceae</taxon>
        <taxon>BOP clade</taxon>
        <taxon>Pooideae</taxon>
        <taxon>Triticodae</taxon>
        <taxon>Triticeae</taxon>
        <taxon>Triticinae</taxon>
        <taxon>Aegilops</taxon>
    </lineage>
</organism>